<dbReference type="Proteomes" id="UP000007394">
    <property type="component" value="Chromosome"/>
</dbReference>
<proteinExistence type="predicted"/>
<dbReference type="HOGENOM" id="CLU_1924721_0_0_10"/>
<evidence type="ECO:0000313" key="2">
    <source>
        <dbReference type="Proteomes" id="UP000007394"/>
    </source>
</evidence>
<reference evidence="1 2" key="1">
    <citation type="journal article" date="2012" name="Front. Microbiol.">
        <title>Complete genome of Ignavibacterium album, a metabolically versatile, flagellated, facultative anaerobe from the phylum Chlorobi.</title>
        <authorList>
            <person name="Liu Z."/>
            <person name="Frigaard N.-U."/>
            <person name="Vogl K."/>
            <person name="Iino T."/>
            <person name="Ohkuma M."/>
            <person name="Overmann J."/>
            <person name="Bryant D.A."/>
        </authorList>
    </citation>
    <scope>NUCLEOTIDE SEQUENCE [LARGE SCALE GENOMIC DNA]</scope>
    <source>
        <strain evidence="2">DSM 19864 / JCM 16511 / NBRC 101810 / Mat9-16</strain>
    </source>
</reference>
<accession>I0APH6</accession>
<dbReference type="STRING" id="945713.IALB_3180"/>
<gene>
    <name evidence="1" type="ordered locus">IALB_3180</name>
</gene>
<evidence type="ECO:0000313" key="1">
    <source>
        <dbReference type="EMBL" id="AFH50883.1"/>
    </source>
</evidence>
<dbReference type="RefSeq" id="WP_014562018.1">
    <property type="nucleotide sequence ID" value="NC_017464.1"/>
</dbReference>
<dbReference type="OrthoDB" id="9810174at2"/>
<keyword evidence="2" id="KW-1185">Reference proteome</keyword>
<dbReference type="eggNOG" id="COG5276">
    <property type="taxonomic scope" value="Bacteria"/>
</dbReference>
<dbReference type="AlphaFoldDB" id="I0APH6"/>
<organism evidence="1 2">
    <name type="scientific">Ignavibacterium album (strain DSM 19864 / JCM 16511 / NBRC 101810 / Mat9-16)</name>
    <dbReference type="NCBI Taxonomy" id="945713"/>
    <lineage>
        <taxon>Bacteria</taxon>
        <taxon>Pseudomonadati</taxon>
        <taxon>Ignavibacteriota</taxon>
        <taxon>Ignavibacteria</taxon>
        <taxon>Ignavibacteriales</taxon>
        <taxon>Ignavibacteriaceae</taxon>
        <taxon>Ignavibacterium</taxon>
    </lineage>
</organism>
<dbReference type="KEGG" id="ial:IALB_3180"/>
<dbReference type="EMBL" id="CP003418">
    <property type="protein sequence ID" value="AFH50883.1"/>
    <property type="molecule type" value="Genomic_DNA"/>
</dbReference>
<protein>
    <submittedName>
        <fullName evidence="1">Uncharacterized protein</fullName>
    </submittedName>
</protein>
<sequence>MKRITIFLALSISLLVVYELYSQTIPQTINFQGVLKDASGNIVSNGDYNVTFKIYNAETGGTELWTETKLVNVVDGIFSTQLGSVTPITLPESDTIHSQRKTEYRLKNTREAMMLGNIYIPMHMDYQKQWV</sequence>
<name>I0APH6_IGNAJ</name>